<sequence>MKIKALISGVTLGISTMANANVPHLDPHALPTLGSLITALNDWESPINATSAQAANAETHANNAESYANSAIQTATSANSVAQQAATTVKTFDSRLITAESDATSAKQIASSANDQAKAAVDTAQTAFDKANSYESRINMAEKNASDAQQTANTAKQTADSIKGTADAAKQAADKASELASSASETANMAKTTADNAKSSADRVDQFDQRITNAENDAKEAKTDAKKAKQNVDEIEQIYSEKINVLSKQIDDLNKIIKDEVADRTIKAQDWQSLDDLIKLAQTSPHIDPKLDADHPVIIKLAPKEYTIDHSIYIPAGIIIDGDNKASLHRYRDARFDDQIILCAPGKLSDLNLINDAAVLTNKNDTISAMVMLSSEDFDTPKYSFTFNNIHYSGGDNSVFVQDNLSSNYTIGSYKVKFDHFVSDTKSSIIWAAQKSRFADNFNPADVYDHWFSSAAKGVYISNSTMCISNLANNGSFFPHHEDKQILSNVNISNSSVTDYSQSCM</sequence>
<dbReference type="PANTHER" id="PTHR47372:SF11">
    <property type="entry name" value="RE19971P"/>
    <property type="match status" value="1"/>
</dbReference>
<dbReference type="Gene3D" id="1.10.287.950">
    <property type="entry name" value="Methyl-accepting chemotaxis protein"/>
    <property type="match status" value="1"/>
</dbReference>
<protein>
    <submittedName>
        <fullName evidence="4">Uncharacterized protein</fullName>
    </submittedName>
</protein>
<dbReference type="PANTHER" id="PTHR47372">
    <property type="entry name" value="DAUER UP-REGULATED-RELATED"/>
    <property type="match status" value="1"/>
</dbReference>
<feature type="coiled-coil region" evidence="1">
    <location>
        <begin position="204"/>
        <end position="238"/>
    </location>
</feature>
<accession>A0A8J3E9N2</accession>
<gene>
    <name evidence="4" type="ORF">GCM10010995_23070</name>
</gene>
<keyword evidence="1" id="KW-0175">Coiled coil</keyword>
<comment type="caution">
    <text evidence="4">The sequence shown here is derived from an EMBL/GenBank/DDBJ whole genome shotgun (WGS) entry which is preliminary data.</text>
</comment>
<evidence type="ECO:0000256" key="3">
    <source>
        <dbReference type="SAM" id="SignalP"/>
    </source>
</evidence>
<dbReference type="Proteomes" id="UP000636949">
    <property type="component" value="Unassembled WGS sequence"/>
</dbReference>
<keyword evidence="3" id="KW-0732">Signal</keyword>
<dbReference type="OrthoDB" id="9838777at2"/>
<feature type="compositionally biased region" description="Polar residues" evidence="2">
    <location>
        <begin position="189"/>
        <end position="199"/>
    </location>
</feature>
<keyword evidence="5" id="KW-1185">Reference proteome</keyword>
<evidence type="ECO:0000256" key="1">
    <source>
        <dbReference type="SAM" id="Coils"/>
    </source>
</evidence>
<feature type="region of interest" description="Disordered" evidence="2">
    <location>
        <begin position="176"/>
        <end position="204"/>
    </location>
</feature>
<name>A0A8J3E9N2_9GAMM</name>
<dbReference type="SUPFAM" id="SSF57997">
    <property type="entry name" value="Tropomyosin"/>
    <property type="match status" value="1"/>
</dbReference>
<reference evidence="4" key="2">
    <citation type="submission" date="2020-09" db="EMBL/GenBank/DDBJ databases">
        <authorList>
            <person name="Sun Q."/>
            <person name="Zhou Y."/>
        </authorList>
    </citation>
    <scope>NUCLEOTIDE SEQUENCE</scope>
    <source>
        <strain evidence="4">CGMCC 1.15758</strain>
    </source>
</reference>
<dbReference type="EMBL" id="BMJS01000034">
    <property type="protein sequence ID" value="GGG05006.1"/>
    <property type="molecule type" value="Genomic_DNA"/>
</dbReference>
<feature type="coiled-coil region" evidence="1">
    <location>
        <begin position="131"/>
        <end position="158"/>
    </location>
</feature>
<dbReference type="RefSeq" id="WP_117003649.1">
    <property type="nucleotide sequence ID" value="NZ_BMJS01000034.1"/>
</dbReference>
<feature type="signal peptide" evidence="3">
    <location>
        <begin position="1"/>
        <end position="20"/>
    </location>
</feature>
<dbReference type="AlphaFoldDB" id="A0A8J3E9N2"/>
<organism evidence="4 5">
    <name type="scientific">Cysteiniphilum litorale</name>
    <dbReference type="NCBI Taxonomy" id="2056700"/>
    <lineage>
        <taxon>Bacteria</taxon>
        <taxon>Pseudomonadati</taxon>
        <taxon>Pseudomonadota</taxon>
        <taxon>Gammaproteobacteria</taxon>
        <taxon>Thiotrichales</taxon>
        <taxon>Fastidiosibacteraceae</taxon>
        <taxon>Cysteiniphilum</taxon>
    </lineage>
</organism>
<evidence type="ECO:0000256" key="2">
    <source>
        <dbReference type="SAM" id="MobiDB-lite"/>
    </source>
</evidence>
<proteinExistence type="predicted"/>
<evidence type="ECO:0000313" key="5">
    <source>
        <dbReference type="Proteomes" id="UP000636949"/>
    </source>
</evidence>
<evidence type="ECO:0000313" key="4">
    <source>
        <dbReference type="EMBL" id="GGG05006.1"/>
    </source>
</evidence>
<reference evidence="4" key="1">
    <citation type="journal article" date="2014" name="Int. J. Syst. Evol. Microbiol.">
        <title>Complete genome sequence of Corynebacterium casei LMG S-19264T (=DSM 44701T), isolated from a smear-ripened cheese.</title>
        <authorList>
            <consortium name="US DOE Joint Genome Institute (JGI-PGF)"/>
            <person name="Walter F."/>
            <person name="Albersmeier A."/>
            <person name="Kalinowski J."/>
            <person name="Ruckert C."/>
        </authorList>
    </citation>
    <scope>NUCLEOTIDE SEQUENCE</scope>
    <source>
        <strain evidence="4">CGMCC 1.15758</strain>
    </source>
</reference>
<feature type="chain" id="PRO_5035216045" evidence="3">
    <location>
        <begin position="21"/>
        <end position="505"/>
    </location>
</feature>
<feature type="compositionally biased region" description="Low complexity" evidence="2">
    <location>
        <begin position="178"/>
        <end position="187"/>
    </location>
</feature>